<accession>A0ABN2DK63</accession>
<feature type="region of interest" description="Disordered" evidence="1">
    <location>
        <begin position="451"/>
        <end position="481"/>
    </location>
</feature>
<reference evidence="2 3" key="1">
    <citation type="journal article" date="2019" name="Int. J. Syst. Evol. Microbiol.">
        <title>The Global Catalogue of Microorganisms (GCM) 10K type strain sequencing project: providing services to taxonomists for standard genome sequencing and annotation.</title>
        <authorList>
            <consortium name="The Broad Institute Genomics Platform"/>
            <consortium name="The Broad Institute Genome Sequencing Center for Infectious Disease"/>
            <person name="Wu L."/>
            <person name="Ma J."/>
        </authorList>
    </citation>
    <scope>NUCLEOTIDE SEQUENCE [LARGE SCALE GENOMIC DNA]</scope>
    <source>
        <strain evidence="2 3">JCM 15933</strain>
    </source>
</reference>
<name>A0ABN2DK63_9ACTN</name>
<organism evidence="2 3">
    <name type="scientific">Dactylosporangium maewongense</name>
    <dbReference type="NCBI Taxonomy" id="634393"/>
    <lineage>
        <taxon>Bacteria</taxon>
        <taxon>Bacillati</taxon>
        <taxon>Actinomycetota</taxon>
        <taxon>Actinomycetes</taxon>
        <taxon>Micromonosporales</taxon>
        <taxon>Micromonosporaceae</taxon>
        <taxon>Dactylosporangium</taxon>
    </lineage>
</organism>
<protein>
    <recommendedName>
        <fullName evidence="4">Baseplate protein J-like domain-containing protein</fullName>
    </recommendedName>
</protein>
<keyword evidence="3" id="KW-1185">Reference proteome</keyword>
<evidence type="ECO:0000256" key="1">
    <source>
        <dbReference type="SAM" id="MobiDB-lite"/>
    </source>
</evidence>
<evidence type="ECO:0000313" key="2">
    <source>
        <dbReference type="EMBL" id="GAA1578921.1"/>
    </source>
</evidence>
<comment type="caution">
    <text evidence="2">The sequence shown here is derived from an EMBL/GenBank/DDBJ whole genome shotgun (WGS) entry which is preliminary data.</text>
</comment>
<evidence type="ECO:0008006" key="4">
    <source>
        <dbReference type="Google" id="ProtNLM"/>
    </source>
</evidence>
<dbReference type="EMBL" id="BAAAQD010000084">
    <property type="protein sequence ID" value="GAA1578921.1"/>
    <property type="molecule type" value="Genomic_DNA"/>
</dbReference>
<proteinExistence type="predicted"/>
<gene>
    <name evidence="2" type="ORF">GCM10009827_120380</name>
</gene>
<dbReference type="Proteomes" id="UP001501470">
    <property type="component" value="Unassembled WGS sequence"/>
</dbReference>
<evidence type="ECO:0000313" key="3">
    <source>
        <dbReference type="Proteomes" id="UP001501470"/>
    </source>
</evidence>
<sequence length="481" mass="52100">MPPVPQVRRIMFNDEEIGMGFNSESGLAVGTALEDFTVAENPTAPGAEAIASITIINTHEELQEHLGMSFEAQGRYGFFSASAKANFSDSTKFNSTSTFVVARCVVGNSLRRGKSFKVALEAKALLDANRFDEFKRAFGDSFIRGLQTGGEFYAVIRITSISTSKQSELGATLQAEANGLAASGDFKIAFTKANSSESTRSEFSATMYQKAGTGIQIAPTATIDEVIQRYKAFPEIARTSASAYEAEVVTYDTLPLPVPTPEEREDFLFALADAREKKLQYIQTRNDLEFALRNPMFFKDLPSPETLNGAIAVYTKLINAVMTHAIKLSRGQITPPQLFDPASLSPPIVEPVLIVLMRAAEMRVRIPGMIGIDAADISYATNKLSSGASVDEVMNGIAHLGVPSGTPPSEPSIDISREVLAFLQLTDIAAPPQLRNSANIRIRSNPRVLPPGGRFRITGQDPPSDTMVERGSEVEIDWGST</sequence>